<keyword evidence="1" id="KW-0805">Transcription regulation</keyword>
<dbReference type="Gene3D" id="3.40.1410.10">
    <property type="entry name" value="Chorismate lyase-like"/>
    <property type="match status" value="1"/>
</dbReference>
<dbReference type="CDD" id="cd07377">
    <property type="entry name" value="WHTH_GntR"/>
    <property type="match status" value="1"/>
</dbReference>
<dbReference type="PRINTS" id="PR00035">
    <property type="entry name" value="HTHGNTR"/>
</dbReference>
<proteinExistence type="predicted"/>
<dbReference type="InterPro" id="IPR050679">
    <property type="entry name" value="Bact_HTH_transcr_reg"/>
</dbReference>
<accession>A0A162KMV4</accession>
<dbReference type="Pfam" id="PF07702">
    <property type="entry name" value="UTRA"/>
    <property type="match status" value="1"/>
</dbReference>
<feature type="compositionally biased region" description="Basic residues" evidence="4">
    <location>
        <begin position="276"/>
        <end position="291"/>
    </location>
</feature>
<feature type="domain" description="HTH gntR-type" evidence="5">
    <location>
        <begin position="6"/>
        <end position="74"/>
    </location>
</feature>
<dbReference type="InterPro" id="IPR036388">
    <property type="entry name" value="WH-like_DNA-bd_sf"/>
</dbReference>
<dbReference type="SMART" id="SM00345">
    <property type="entry name" value="HTH_GNTR"/>
    <property type="match status" value="1"/>
</dbReference>
<evidence type="ECO:0000256" key="1">
    <source>
        <dbReference type="ARBA" id="ARBA00023015"/>
    </source>
</evidence>
<dbReference type="InterPro" id="IPR036390">
    <property type="entry name" value="WH_DNA-bd_sf"/>
</dbReference>
<dbReference type="InterPro" id="IPR028978">
    <property type="entry name" value="Chorismate_lyase_/UTRA_dom_sf"/>
</dbReference>
<dbReference type="PROSITE" id="PS50949">
    <property type="entry name" value="HTH_GNTR"/>
    <property type="match status" value="1"/>
</dbReference>
<dbReference type="AlphaFoldDB" id="A0A162KMV4"/>
<dbReference type="Gene3D" id="1.10.10.10">
    <property type="entry name" value="Winged helix-like DNA-binding domain superfamily/Winged helix DNA-binding domain"/>
    <property type="match status" value="1"/>
</dbReference>
<dbReference type="PANTHER" id="PTHR44846:SF1">
    <property type="entry name" value="MANNOSYL-D-GLYCERATE TRANSPORT_METABOLISM SYSTEM REPRESSOR MNGR-RELATED"/>
    <property type="match status" value="1"/>
</dbReference>
<evidence type="ECO:0000256" key="2">
    <source>
        <dbReference type="ARBA" id="ARBA00023125"/>
    </source>
</evidence>
<gene>
    <name evidence="6" type="ORF">AUP44_01035</name>
</gene>
<keyword evidence="3" id="KW-0804">Transcription</keyword>
<dbReference type="GeneID" id="97238953"/>
<dbReference type="EMBL" id="LPZR01000168">
    <property type="protein sequence ID" value="KYO51674.1"/>
    <property type="molecule type" value="Genomic_DNA"/>
</dbReference>
<dbReference type="GO" id="GO:0003677">
    <property type="term" value="F:DNA binding"/>
    <property type="evidence" value="ECO:0007669"/>
    <property type="project" value="UniProtKB-KW"/>
</dbReference>
<evidence type="ECO:0000313" key="7">
    <source>
        <dbReference type="Proteomes" id="UP000075787"/>
    </source>
</evidence>
<dbReference type="InterPro" id="IPR011663">
    <property type="entry name" value="UTRA"/>
</dbReference>
<protein>
    <submittedName>
        <fullName evidence="6">GntR family transcriptional regulator</fullName>
    </submittedName>
</protein>
<evidence type="ECO:0000256" key="3">
    <source>
        <dbReference type="ARBA" id="ARBA00023163"/>
    </source>
</evidence>
<evidence type="ECO:0000313" key="6">
    <source>
        <dbReference type="EMBL" id="KYO51674.1"/>
    </source>
</evidence>
<dbReference type="SMART" id="SM00866">
    <property type="entry name" value="UTRA"/>
    <property type="match status" value="1"/>
</dbReference>
<dbReference type="GO" id="GO:0045892">
    <property type="term" value="P:negative regulation of DNA-templated transcription"/>
    <property type="evidence" value="ECO:0007669"/>
    <property type="project" value="TreeGrafter"/>
</dbReference>
<dbReference type="SUPFAM" id="SSF64288">
    <property type="entry name" value="Chorismate lyase-like"/>
    <property type="match status" value="1"/>
</dbReference>
<keyword evidence="2" id="KW-0238">DNA-binding</keyword>
<reference evidence="6 7" key="1">
    <citation type="submission" date="2015-12" db="EMBL/GenBank/DDBJ databases">
        <title>Genome sequence of Tistrella mobilis MCCC 1A02139.</title>
        <authorList>
            <person name="Lu L."/>
            <person name="Lai Q."/>
            <person name="Shao Z."/>
            <person name="Qian P."/>
        </authorList>
    </citation>
    <scope>NUCLEOTIDE SEQUENCE [LARGE SCALE GENOMIC DNA]</scope>
    <source>
        <strain evidence="6 7">MCCC 1A02139</strain>
    </source>
</reference>
<name>A0A162KMV4_9PROT</name>
<dbReference type="RefSeq" id="WP_062765758.1">
    <property type="nucleotide sequence ID" value="NZ_CP121042.1"/>
</dbReference>
<dbReference type="GO" id="GO:0003700">
    <property type="term" value="F:DNA-binding transcription factor activity"/>
    <property type="evidence" value="ECO:0007669"/>
    <property type="project" value="InterPro"/>
</dbReference>
<comment type="caution">
    <text evidence="6">The sequence shown here is derived from an EMBL/GenBank/DDBJ whole genome shotgun (WGS) entry which is preliminary data.</text>
</comment>
<evidence type="ECO:0000256" key="4">
    <source>
        <dbReference type="SAM" id="MobiDB-lite"/>
    </source>
</evidence>
<dbReference type="Pfam" id="PF00392">
    <property type="entry name" value="GntR"/>
    <property type="match status" value="1"/>
</dbReference>
<dbReference type="PANTHER" id="PTHR44846">
    <property type="entry name" value="MANNOSYL-D-GLYCERATE TRANSPORT/METABOLISM SYSTEM REPRESSOR MNGR-RELATED"/>
    <property type="match status" value="1"/>
</dbReference>
<dbReference type="Proteomes" id="UP000075787">
    <property type="component" value="Unassembled WGS sequence"/>
</dbReference>
<dbReference type="InterPro" id="IPR000524">
    <property type="entry name" value="Tscrpt_reg_HTH_GntR"/>
</dbReference>
<dbReference type="SUPFAM" id="SSF46785">
    <property type="entry name" value="Winged helix' DNA-binding domain"/>
    <property type="match status" value="1"/>
</dbReference>
<evidence type="ECO:0000259" key="5">
    <source>
        <dbReference type="PROSITE" id="PS50949"/>
    </source>
</evidence>
<dbReference type="OrthoDB" id="7334968at2"/>
<organism evidence="6 7">
    <name type="scientific">Tistrella mobilis</name>
    <dbReference type="NCBI Taxonomy" id="171437"/>
    <lineage>
        <taxon>Bacteria</taxon>
        <taxon>Pseudomonadati</taxon>
        <taxon>Pseudomonadota</taxon>
        <taxon>Alphaproteobacteria</taxon>
        <taxon>Geminicoccales</taxon>
        <taxon>Geminicoccaceae</taxon>
        <taxon>Tistrella</taxon>
    </lineage>
</organism>
<feature type="region of interest" description="Disordered" evidence="4">
    <location>
        <begin position="242"/>
        <end position="291"/>
    </location>
</feature>
<sequence>MAGVEPLKARRLYLLLRDRIVSGEDRPQTRLPSEPMLAEQHGVSRVTVRRALDKLAGEGLIERRPGSGTFVAGRRNEAPVTADFSNLLTHLVEMGRRTEVRLLSFGYVTPPAAVAEALGLAAGERVQRAVRLRLIDGAPFSYLITHVPERIGVSYSEAEMASTPLLELLERSGIVADRASQTIGAALAGPDLAEALGLEIGAALLSMTRVVQGIDGEGIEHLHAFYRPDLYSFRMDLVRTGPGDARSWTPVGPARKGATRSRGQAAARAETETHQRRSTVRRGSTPRKKTP</sequence>